<evidence type="ECO:0000259" key="20">
    <source>
        <dbReference type="SMART" id="SM01221"/>
    </source>
</evidence>
<comment type="pathway">
    <text evidence="3">Amino-acid degradation; L-histidine degradation into L-glutamate; L-glutamate from N-formimidoyl-L-glutamate (transferase route): step 1/1.</text>
</comment>
<feature type="domain" description="Formiminotransferase N-terminal subdomain" evidence="21">
    <location>
        <begin position="3"/>
        <end position="180"/>
    </location>
</feature>
<evidence type="ECO:0000256" key="3">
    <source>
        <dbReference type="ARBA" id="ARBA00005082"/>
    </source>
</evidence>
<dbReference type="InterPro" id="IPR022384">
    <property type="entry name" value="FormiminoTrfase_cat_dom_sf"/>
</dbReference>
<evidence type="ECO:0000256" key="4">
    <source>
        <dbReference type="ARBA" id="ARBA00008297"/>
    </source>
</evidence>
<feature type="domain" description="Formiminotransferase C-terminal subdomain" evidence="20">
    <location>
        <begin position="181"/>
        <end position="351"/>
    </location>
</feature>
<comment type="subcellular location">
    <subcellularLocation>
        <location evidence="1">Cytoplasm</location>
        <location evidence="1">Cytoskeleton</location>
        <location evidence="1">Microtubule organizing center</location>
        <location evidence="1">Centrosome</location>
        <location evidence="1">Centriole</location>
    </subcellularLocation>
    <subcellularLocation>
        <location evidence="2">Golgi apparatus</location>
    </subcellularLocation>
</comment>
<evidence type="ECO:0000259" key="21">
    <source>
        <dbReference type="SMART" id="SM01222"/>
    </source>
</evidence>
<evidence type="ECO:0000256" key="15">
    <source>
        <dbReference type="ARBA" id="ARBA00023239"/>
    </source>
</evidence>
<organism evidence="22">
    <name type="scientific">marine metagenome</name>
    <dbReference type="NCBI Taxonomy" id="408172"/>
    <lineage>
        <taxon>unclassified sequences</taxon>
        <taxon>metagenomes</taxon>
        <taxon>ecological metagenomes</taxon>
    </lineage>
</organism>
<accession>A0A381W8F7</accession>
<evidence type="ECO:0000256" key="11">
    <source>
        <dbReference type="ARBA" id="ARBA00022808"/>
    </source>
</evidence>
<dbReference type="SUPFAM" id="SSF55116">
    <property type="entry name" value="Formiminotransferase domain of formiminotransferase-cyclodeaminase"/>
    <property type="match status" value="2"/>
</dbReference>
<dbReference type="PANTHER" id="PTHR12234">
    <property type="entry name" value="FORMIMINOTRANSFERASE-CYCLODEAMINASE"/>
    <property type="match status" value="1"/>
</dbReference>
<keyword evidence="9" id="KW-0963">Cytoplasm</keyword>
<keyword evidence="16" id="KW-0511">Multifunctional enzyme</keyword>
<comment type="subunit">
    <text evidence="18">Homooctamer, including four polyglutamate binding sites. The subunits are arranged as a tetramer of dimers, and form a planar ring-shaped structure.</text>
</comment>
<evidence type="ECO:0000256" key="6">
    <source>
        <dbReference type="ARBA" id="ARBA00012252"/>
    </source>
</evidence>
<dbReference type="UniPathway" id="UPA00379">
    <property type="reaction ID" value="UER00555"/>
</dbReference>
<dbReference type="InterPro" id="IPR004227">
    <property type="entry name" value="Formiminotransferase_cat"/>
</dbReference>
<dbReference type="Pfam" id="PF04961">
    <property type="entry name" value="FTCD_C"/>
    <property type="match status" value="1"/>
</dbReference>
<sequence>MQQLIECVPNFSEGSDQNKINNIVNKINSVDGITILDIDSGKDTNRTVVTFVGKPDSVIDAAFEGIKEASQLIDMSSHTGTHPRIGATDVCPLIPIKGISMDECVKYSHQLAERVGTQLKIPVYLYENSAKNPDRKNLAVIRDGEYEGLKKKLNDKQWKPDFGPAEFNAFSGATVIGCREFLIAYNINLNTKDKRLATDIAFEIREQGRSKRIKNPESSNLLDGEIVRNNDGSPVKVPGMFKDVKAIGWYVSEYNRAQISINFINYKVSSIHDVFDTVCKLAEERGVRVTGSELVGLIPMDAVLLAGKHYLTKQNRTMGVSEKDIIECAVQSLGLDDVSKFDPNEKIIENSIDDNDNGLMDLSGKDLIDLISDSSPAPGGGSVSAIAGSLGAALVSMVASLTHEKKDYIGSRKKMNEIGLAAQDLKARLIHLVEEDTQAFNSILVANRLPDKTSEQKEYKEKKVFQANKYAIEIPLETANLSLEVIKLSVDLIEYGNPNSVTDAEVASEVGLAGVRGGCMNVMINISGLENIDDYDPDIQHKIDSLNDEANGLYKKAFDNTKKIIS</sequence>
<dbReference type="SMART" id="SM01222">
    <property type="entry name" value="FTCD_N"/>
    <property type="match status" value="1"/>
</dbReference>
<dbReference type="InterPro" id="IPR007044">
    <property type="entry name" value="Cyclodeamin/CycHdrlase"/>
</dbReference>
<dbReference type="InterPro" id="IPR012886">
    <property type="entry name" value="Formiminotransferase_N"/>
</dbReference>
<dbReference type="Pfam" id="PF02971">
    <property type="entry name" value="FTCD"/>
    <property type="match status" value="1"/>
</dbReference>
<dbReference type="InterPro" id="IPR036178">
    <property type="entry name" value="Formintransfe-cycloase-like_sf"/>
</dbReference>
<evidence type="ECO:0000256" key="9">
    <source>
        <dbReference type="ARBA" id="ARBA00022490"/>
    </source>
</evidence>
<dbReference type="GO" id="GO:0005542">
    <property type="term" value="F:folic acid binding"/>
    <property type="evidence" value="ECO:0007669"/>
    <property type="project" value="UniProtKB-KW"/>
</dbReference>
<dbReference type="Gene3D" id="1.20.120.680">
    <property type="entry name" value="Formiminotetrahydrofolate cyclodeaminase monomer, up-and-down helical bundle"/>
    <property type="match status" value="1"/>
</dbReference>
<dbReference type="GO" id="GO:0030412">
    <property type="term" value="F:formimidoyltetrahydrofolate cyclodeaminase activity"/>
    <property type="evidence" value="ECO:0007669"/>
    <property type="project" value="UniProtKB-EC"/>
</dbReference>
<keyword evidence="11" id="KW-0369">Histidine metabolism</keyword>
<keyword evidence="10" id="KW-0808">Transferase</keyword>
<dbReference type="InterPro" id="IPR037064">
    <property type="entry name" value="Formiminotransferase_N_sf"/>
</dbReference>
<dbReference type="GO" id="GO:0005794">
    <property type="term" value="C:Golgi apparatus"/>
    <property type="evidence" value="ECO:0007669"/>
    <property type="project" value="UniProtKB-SubCell"/>
</dbReference>
<dbReference type="GO" id="GO:0019556">
    <property type="term" value="P:L-histidine catabolic process to glutamate and formamide"/>
    <property type="evidence" value="ECO:0007669"/>
    <property type="project" value="UniProtKB-UniPathway"/>
</dbReference>
<dbReference type="InterPro" id="IPR051623">
    <property type="entry name" value="FTCD"/>
</dbReference>
<proteinExistence type="inferred from homology"/>
<dbReference type="AlphaFoldDB" id="A0A381W8F7"/>
<dbReference type="EC" id="4.3.1.4" evidence="7"/>
<dbReference type="Gene3D" id="3.30.70.670">
    <property type="entry name" value="Formiminotransferase, C-terminal subdomain"/>
    <property type="match status" value="1"/>
</dbReference>
<evidence type="ECO:0000256" key="17">
    <source>
        <dbReference type="ARBA" id="ARBA00025506"/>
    </source>
</evidence>
<evidence type="ECO:0000256" key="5">
    <source>
        <dbReference type="ARBA" id="ARBA00010825"/>
    </source>
</evidence>
<comment type="similarity">
    <text evidence="5">In the C-terminal section; belongs to the cyclodeaminase/cyclohydrolase family.</text>
</comment>
<keyword evidence="13" id="KW-0333">Golgi apparatus</keyword>
<evidence type="ECO:0000256" key="18">
    <source>
        <dbReference type="ARBA" id="ARBA00025915"/>
    </source>
</evidence>
<evidence type="ECO:0000256" key="16">
    <source>
        <dbReference type="ARBA" id="ARBA00023268"/>
    </source>
</evidence>
<evidence type="ECO:0000256" key="12">
    <source>
        <dbReference type="ARBA" id="ARBA00022954"/>
    </source>
</evidence>
<dbReference type="SMART" id="SM01221">
    <property type="entry name" value="FTCD"/>
    <property type="match status" value="1"/>
</dbReference>
<evidence type="ECO:0000256" key="13">
    <source>
        <dbReference type="ARBA" id="ARBA00023034"/>
    </source>
</evidence>
<dbReference type="InterPro" id="IPR013802">
    <property type="entry name" value="Formiminotransferase_C"/>
</dbReference>
<dbReference type="GO" id="GO:0019557">
    <property type="term" value="P:L-histidine catabolic process to glutamate and formate"/>
    <property type="evidence" value="ECO:0007669"/>
    <property type="project" value="UniProtKB-UniPathway"/>
</dbReference>
<comment type="function">
    <text evidence="17">Folate-dependent enzyme, that displays both transferase and deaminase activity. Serves to channel one-carbon units from formiminoglutamate to the folate pool.</text>
</comment>
<protein>
    <recommendedName>
        <fullName evidence="8">Formimidoyltransferase-cyclodeaminase</fullName>
        <ecNumber evidence="6">2.1.2.5</ecNumber>
        <ecNumber evidence="7">4.3.1.4</ecNumber>
    </recommendedName>
    <alternativeName>
        <fullName evidence="19">Formiminotransferase-cyclodeaminase</fullName>
    </alternativeName>
</protein>
<keyword evidence="14" id="KW-0206">Cytoskeleton</keyword>
<evidence type="ECO:0000256" key="2">
    <source>
        <dbReference type="ARBA" id="ARBA00004555"/>
    </source>
</evidence>
<dbReference type="PANTHER" id="PTHR12234:SF0">
    <property type="entry name" value="FORMIMIDOYLTRANSFERASE-CYCLODEAMINASE"/>
    <property type="match status" value="1"/>
</dbReference>
<dbReference type="GO" id="GO:0005814">
    <property type="term" value="C:centriole"/>
    <property type="evidence" value="ECO:0007669"/>
    <property type="project" value="UniProtKB-SubCell"/>
</dbReference>
<dbReference type="EMBL" id="UINC01011010">
    <property type="protein sequence ID" value="SVA48762.1"/>
    <property type="molecule type" value="Genomic_DNA"/>
</dbReference>
<dbReference type="SUPFAM" id="SSF101262">
    <property type="entry name" value="Methenyltetrahydrofolate cyclohydrolase-like"/>
    <property type="match status" value="1"/>
</dbReference>
<evidence type="ECO:0000256" key="7">
    <source>
        <dbReference type="ARBA" id="ARBA00012998"/>
    </source>
</evidence>
<dbReference type="Pfam" id="PF07837">
    <property type="entry name" value="FTCD_N"/>
    <property type="match status" value="1"/>
</dbReference>
<keyword evidence="12" id="KW-0290">Folate-binding</keyword>
<dbReference type="NCBIfam" id="TIGR02024">
    <property type="entry name" value="FtcD"/>
    <property type="match status" value="1"/>
</dbReference>
<name>A0A381W8F7_9ZZZZ</name>
<evidence type="ECO:0000256" key="14">
    <source>
        <dbReference type="ARBA" id="ARBA00023212"/>
    </source>
</evidence>
<evidence type="ECO:0000313" key="22">
    <source>
        <dbReference type="EMBL" id="SVA48762.1"/>
    </source>
</evidence>
<evidence type="ECO:0000256" key="10">
    <source>
        <dbReference type="ARBA" id="ARBA00022679"/>
    </source>
</evidence>
<evidence type="ECO:0000256" key="19">
    <source>
        <dbReference type="ARBA" id="ARBA00030029"/>
    </source>
</evidence>
<gene>
    <name evidence="22" type="ORF">METZ01_LOCUS101616</name>
</gene>
<evidence type="ECO:0000256" key="8">
    <source>
        <dbReference type="ARBA" id="ARBA00017787"/>
    </source>
</evidence>
<evidence type="ECO:0000256" key="1">
    <source>
        <dbReference type="ARBA" id="ARBA00004114"/>
    </source>
</evidence>
<dbReference type="InterPro" id="IPR037070">
    <property type="entry name" value="Formiminotransferase_C_sf"/>
</dbReference>
<dbReference type="EC" id="2.1.2.5" evidence="6"/>
<comment type="similarity">
    <text evidence="4">In the N-terminal section; belongs to the formiminotransferase family.</text>
</comment>
<reference evidence="22" key="1">
    <citation type="submission" date="2018-05" db="EMBL/GenBank/DDBJ databases">
        <authorList>
            <person name="Lanie J.A."/>
            <person name="Ng W.-L."/>
            <person name="Kazmierczak K.M."/>
            <person name="Andrzejewski T.M."/>
            <person name="Davidsen T.M."/>
            <person name="Wayne K.J."/>
            <person name="Tettelin H."/>
            <person name="Glass J.I."/>
            <person name="Rusch D."/>
            <person name="Podicherti R."/>
            <person name="Tsui H.-C.T."/>
            <person name="Winkler M.E."/>
        </authorList>
    </citation>
    <scope>NUCLEOTIDE SEQUENCE</scope>
</reference>
<keyword evidence="15" id="KW-0456">Lyase</keyword>
<dbReference type="GO" id="GO:0030409">
    <property type="term" value="F:glutamate formimidoyltransferase activity"/>
    <property type="evidence" value="ECO:0007669"/>
    <property type="project" value="UniProtKB-EC"/>
</dbReference>
<dbReference type="Gene3D" id="3.30.990.10">
    <property type="entry name" value="Formiminotransferase, N-terminal subdomain"/>
    <property type="match status" value="1"/>
</dbReference>